<dbReference type="CDD" id="cd18567">
    <property type="entry name" value="ABC_6TM_CvaB_RaxB_like"/>
    <property type="match status" value="1"/>
</dbReference>
<proteinExistence type="predicted"/>
<feature type="domain" description="ABC transmembrane type-1" evidence="8">
    <location>
        <begin position="171"/>
        <end position="450"/>
    </location>
</feature>
<dbReference type="PROSITE" id="PS50990">
    <property type="entry name" value="PEPTIDASE_C39"/>
    <property type="match status" value="1"/>
</dbReference>
<keyword evidence="5" id="KW-1133">Transmembrane helix</keyword>
<dbReference type="PROSITE" id="PS50929">
    <property type="entry name" value="ABC_TM1F"/>
    <property type="match status" value="1"/>
</dbReference>
<evidence type="ECO:0000256" key="1">
    <source>
        <dbReference type="ARBA" id="ARBA00004141"/>
    </source>
</evidence>
<name>A0A1J5Q946_9ZZZZ</name>
<feature type="domain" description="ABC transporter" evidence="7">
    <location>
        <begin position="481"/>
        <end position="693"/>
    </location>
</feature>
<dbReference type="SUPFAM" id="SSF52540">
    <property type="entry name" value="P-loop containing nucleoside triphosphate hydrolases"/>
    <property type="match status" value="1"/>
</dbReference>
<keyword evidence="4 10" id="KW-0067">ATP-binding</keyword>
<dbReference type="InterPro" id="IPR027417">
    <property type="entry name" value="P-loop_NTPase"/>
</dbReference>
<evidence type="ECO:0000256" key="6">
    <source>
        <dbReference type="ARBA" id="ARBA00023136"/>
    </source>
</evidence>
<dbReference type="Gene3D" id="3.40.50.300">
    <property type="entry name" value="P-loop containing nucleotide triphosphate hydrolases"/>
    <property type="match status" value="1"/>
</dbReference>
<dbReference type="InterPro" id="IPR003593">
    <property type="entry name" value="AAA+_ATPase"/>
</dbReference>
<dbReference type="GO" id="GO:0008233">
    <property type="term" value="F:peptidase activity"/>
    <property type="evidence" value="ECO:0007669"/>
    <property type="project" value="InterPro"/>
</dbReference>
<dbReference type="SMART" id="SM00382">
    <property type="entry name" value="AAA"/>
    <property type="match status" value="1"/>
</dbReference>
<evidence type="ECO:0000256" key="5">
    <source>
        <dbReference type="ARBA" id="ARBA00022989"/>
    </source>
</evidence>
<evidence type="ECO:0000256" key="4">
    <source>
        <dbReference type="ARBA" id="ARBA00022840"/>
    </source>
</evidence>
<dbReference type="InterPro" id="IPR039421">
    <property type="entry name" value="Type_1_exporter"/>
</dbReference>
<dbReference type="GO" id="GO:0006508">
    <property type="term" value="P:proteolysis"/>
    <property type="evidence" value="ECO:0007669"/>
    <property type="project" value="InterPro"/>
</dbReference>
<dbReference type="EMBL" id="MLJW01001097">
    <property type="protein sequence ID" value="OIQ80185.1"/>
    <property type="molecule type" value="Genomic_DNA"/>
</dbReference>
<dbReference type="GO" id="GO:0005524">
    <property type="term" value="F:ATP binding"/>
    <property type="evidence" value="ECO:0007669"/>
    <property type="project" value="UniProtKB-KW"/>
</dbReference>
<evidence type="ECO:0000259" key="7">
    <source>
        <dbReference type="PROSITE" id="PS50893"/>
    </source>
</evidence>
<keyword evidence="2" id="KW-0812">Transmembrane</keyword>
<dbReference type="PROSITE" id="PS50893">
    <property type="entry name" value="ABC_TRANSPORTER_2"/>
    <property type="match status" value="1"/>
</dbReference>
<dbReference type="InterPro" id="IPR005074">
    <property type="entry name" value="Peptidase_C39"/>
</dbReference>
<dbReference type="Pfam" id="PF03412">
    <property type="entry name" value="Peptidase_C39"/>
    <property type="match status" value="1"/>
</dbReference>
<dbReference type="Gene3D" id="1.20.1560.10">
    <property type="entry name" value="ABC transporter type 1, transmembrane domain"/>
    <property type="match status" value="1"/>
</dbReference>
<sequence length="693" mass="74900">MTLDLRRLGGARLPCVLQAEAAECGLACLCMLACYHGHATDLAGLRARFPSGVRGCSLNHLVGVAERLGLGCRAVRAEPQELAQLRLPCIVHWEFKHFVVLHRIRRGSFEVHDPACGARRLSAAEFGAGFTGVALELWPDANFAPAAPPPRLRLRDVTGRLLGLRRFLGHVLVLSLLLELMALLNPFYTQWIVDHVLVTGDRDLLGALVAGFTLLLFGRQAVELLRAWLILYTGTRLHLQWRSNIVGHLLALPLPFFEHRTLGDIVSRIDGADAIQHTLTGEFLEALLDGVVALLTLAALLVYSPRLTLLALLTIALYAALRLSLHAPLRAATQGQVQLGAIQQGFLLETVRGARTIKLMGAAQARRVRWLDHLVGEINGGLRLHKLGLVLSTSSALLLGVDGVLTLWLGAGAVLDAELTTGMLLAFIAYKAQFQGRVSSLIDKYFALRLLGLHVERLADIVLSDSEQNAPGAPPPEQAALEAIDVSLRHADDEPWVLRELNFRIEPGQAVAVVGASGCGKSTLLQLLLGALPPSSGRLLLGGIDLARIDLDAWRGQIGCVLQDDQLFAGSILDNIAFFDAAPDAQWAAHCAAVAQVHEDIAAMPLGYQTLVGDLGVHLSGGQRQRIMLARALYKRPRLLLLDEATSHLDGPLEQRVAQAIAALGLTCIHVTHRAAVRERADLVLDLGPRPQG</sequence>
<reference evidence="10" key="1">
    <citation type="submission" date="2016-10" db="EMBL/GenBank/DDBJ databases">
        <title>Sequence of Gallionella enrichment culture.</title>
        <authorList>
            <person name="Poehlein A."/>
            <person name="Muehling M."/>
            <person name="Daniel R."/>
        </authorList>
    </citation>
    <scope>NUCLEOTIDE SEQUENCE</scope>
</reference>
<evidence type="ECO:0000313" key="10">
    <source>
        <dbReference type="EMBL" id="OIQ80185.1"/>
    </source>
</evidence>
<evidence type="ECO:0000256" key="3">
    <source>
        <dbReference type="ARBA" id="ARBA00022741"/>
    </source>
</evidence>
<evidence type="ECO:0000259" key="9">
    <source>
        <dbReference type="PROSITE" id="PS50990"/>
    </source>
</evidence>
<dbReference type="GO" id="GO:0016887">
    <property type="term" value="F:ATP hydrolysis activity"/>
    <property type="evidence" value="ECO:0007669"/>
    <property type="project" value="InterPro"/>
</dbReference>
<comment type="subcellular location">
    <subcellularLocation>
        <location evidence="1">Membrane</location>
        <topology evidence="1">Multi-pass membrane protein</topology>
    </subcellularLocation>
</comment>
<dbReference type="InterPro" id="IPR036640">
    <property type="entry name" value="ABC1_TM_sf"/>
</dbReference>
<evidence type="ECO:0000259" key="8">
    <source>
        <dbReference type="PROSITE" id="PS50929"/>
    </source>
</evidence>
<dbReference type="AlphaFoldDB" id="A0A1J5Q946"/>
<feature type="domain" description="Peptidase C39" evidence="9">
    <location>
        <begin position="18"/>
        <end position="137"/>
    </location>
</feature>
<dbReference type="PROSITE" id="PS00211">
    <property type="entry name" value="ABC_TRANSPORTER_1"/>
    <property type="match status" value="1"/>
</dbReference>
<dbReference type="Gene3D" id="3.90.70.10">
    <property type="entry name" value="Cysteine proteinases"/>
    <property type="match status" value="1"/>
</dbReference>
<dbReference type="InterPro" id="IPR011527">
    <property type="entry name" value="ABC1_TM_dom"/>
</dbReference>
<dbReference type="PANTHER" id="PTHR24221">
    <property type="entry name" value="ATP-BINDING CASSETTE SUB-FAMILY B"/>
    <property type="match status" value="1"/>
</dbReference>
<dbReference type="Pfam" id="PF00664">
    <property type="entry name" value="ABC_membrane"/>
    <property type="match status" value="1"/>
</dbReference>
<keyword evidence="3" id="KW-0547">Nucleotide-binding</keyword>
<accession>A0A1J5Q946</accession>
<dbReference type="GO" id="GO:0034040">
    <property type="term" value="F:ATPase-coupled lipid transmembrane transporter activity"/>
    <property type="evidence" value="ECO:0007669"/>
    <property type="project" value="TreeGrafter"/>
</dbReference>
<dbReference type="PANTHER" id="PTHR24221:SF606">
    <property type="entry name" value="COLICIN V SECRETION-PROCESSING ATP-BINDING PROTEIN"/>
    <property type="match status" value="1"/>
</dbReference>
<dbReference type="InterPro" id="IPR003439">
    <property type="entry name" value="ABC_transporter-like_ATP-bd"/>
</dbReference>
<dbReference type="InterPro" id="IPR017871">
    <property type="entry name" value="ABC_transporter-like_CS"/>
</dbReference>
<dbReference type="GO" id="GO:0140359">
    <property type="term" value="F:ABC-type transporter activity"/>
    <property type="evidence" value="ECO:0007669"/>
    <property type="project" value="InterPro"/>
</dbReference>
<gene>
    <name evidence="10" type="primary">apxIB_10</name>
    <name evidence="10" type="ORF">GALL_380710</name>
</gene>
<protein>
    <submittedName>
        <fullName evidence="10">Toxin RTX-I translocation ATP-binding protein</fullName>
    </submittedName>
</protein>
<dbReference type="SUPFAM" id="SSF90123">
    <property type="entry name" value="ABC transporter transmembrane region"/>
    <property type="match status" value="1"/>
</dbReference>
<organism evidence="10">
    <name type="scientific">mine drainage metagenome</name>
    <dbReference type="NCBI Taxonomy" id="410659"/>
    <lineage>
        <taxon>unclassified sequences</taxon>
        <taxon>metagenomes</taxon>
        <taxon>ecological metagenomes</taxon>
    </lineage>
</organism>
<dbReference type="GO" id="GO:0016020">
    <property type="term" value="C:membrane"/>
    <property type="evidence" value="ECO:0007669"/>
    <property type="project" value="UniProtKB-SubCell"/>
</dbReference>
<evidence type="ECO:0000256" key="2">
    <source>
        <dbReference type="ARBA" id="ARBA00022692"/>
    </source>
</evidence>
<keyword evidence="6" id="KW-0472">Membrane</keyword>
<dbReference type="Pfam" id="PF00005">
    <property type="entry name" value="ABC_tran"/>
    <property type="match status" value="1"/>
</dbReference>
<comment type="caution">
    <text evidence="10">The sequence shown here is derived from an EMBL/GenBank/DDBJ whole genome shotgun (WGS) entry which is preliminary data.</text>
</comment>